<accession>A0A3S5B2E7</accession>
<evidence type="ECO:0000313" key="2">
    <source>
        <dbReference type="EMBL" id="VEL31650.1"/>
    </source>
</evidence>
<evidence type="ECO:0000313" key="3">
    <source>
        <dbReference type="Proteomes" id="UP000784294"/>
    </source>
</evidence>
<dbReference type="GO" id="GO:0150007">
    <property type="term" value="P:clathrin-dependent synaptic vesicle endocytosis"/>
    <property type="evidence" value="ECO:0007669"/>
    <property type="project" value="TreeGrafter"/>
</dbReference>
<evidence type="ECO:0000259" key="1">
    <source>
        <dbReference type="PROSITE" id="PS50031"/>
    </source>
</evidence>
<reference evidence="2" key="1">
    <citation type="submission" date="2018-11" db="EMBL/GenBank/DDBJ databases">
        <authorList>
            <consortium name="Pathogen Informatics"/>
        </authorList>
    </citation>
    <scope>NUCLEOTIDE SEQUENCE</scope>
</reference>
<dbReference type="PROSITE" id="PS50031">
    <property type="entry name" value="EH"/>
    <property type="match status" value="2"/>
</dbReference>
<dbReference type="PANTHER" id="PTHR11216:SF170">
    <property type="entry name" value="DYNAMIN ASSOCIATED PROTEIN 160, ISOFORM D"/>
    <property type="match status" value="1"/>
</dbReference>
<dbReference type="EMBL" id="CAAALY010125025">
    <property type="protein sequence ID" value="VEL31650.1"/>
    <property type="molecule type" value="Genomic_DNA"/>
</dbReference>
<keyword evidence="3" id="KW-1185">Reference proteome</keyword>
<dbReference type="SUPFAM" id="SSF47473">
    <property type="entry name" value="EF-hand"/>
    <property type="match status" value="2"/>
</dbReference>
<feature type="domain" description="EH" evidence="1">
    <location>
        <begin position="135"/>
        <end position="188"/>
    </location>
</feature>
<feature type="domain" description="EH" evidence="1">
    <location>
        <begin position="1"/>
        <end position="40"/>
    </location>
</feature>
<name>A0A3S5B2E7_9PLAT</name>
<comment type="caution">
    <text evidence="2">The sequence shown here is derived from an EMBL/GenBank/DDBJ whole genome shotgun (WGS) entry which is preliminary data.</text>
</comment>
<dbReference type="GO" id="GO:0005737">
    <property type="term" value="C:cytoplasm"/>
    <property type="evidence" value="ECO:0007669"/>
    <property type="project" value="TreeGrafter"/>
</dbReference>
<dbReference type="OrthoDB" id="2015333at2759"/>
<gene>
    <name evidence="2" type="ORF">PXEA_LOCUS25090</name>
</gene>
<dbReference type="InterPro" id="IPR011992">
    <property type="entry name" value="EF-hand-dom_pair"/>
</dbReference>
<protein>
    <recommendedName>
        <fullName evidence="1">EH domain-containing protein</fullName>
    </recommendedName>
</protein>
<proteinExistence type="predicted"/>
<dbReference type="AlphaFoldDB" id="A0A3S5B2E7"/>
<dbReference type="CDD" id="cd00052">
    <property type="entry name" value="EH"/>
    <property type="match status" value="1"/>
</dbReference>
<dbReference type="GO" id="GO:0042734">
    <property type="term" value="C:presynaptic membrane"/>
    <property type="evidence" value="ECO:0007669"/>
    <property type="project" value="TreeGrafter"/>
</dbReference>
<sequence>MKHDAQFQFLKPVNGFITGEQARIFFLKSGLPPMVLGQIWFVTFYSLKFRSLADITGDGKMDKKEFSIAMLLVKKKLEGMSLPNVLPASLKGEPKVVFSTSVSLGGLQTLSLNTLTSVPASNGQQNSDWSIPPNTRPRYKLQFNQHDKIKKGFLTGNEARSIFIRSGLSQNTLAQIWYVLPINLYSFS</sequence>
<dbReference type="GO" id="GO:0060090">
    <property type="term" value="F:molecular adaptor activity"/>
    <property type="evidence" value="ECO:0007669"/>
    <property type="project" value="TreeGrafter"/>
</dbReference>
<dbReference type="SMART" id="SM00027">
    <property type="entry name" value="EH"/>
    <property type="match status" value="1"/>
</dbReference>
<dbReference type="GO" id="GO:0097708">
    <property type="term" value="C:intracellular vesicle"/>
    <property type="evidence" value="ECO:0007669"/>
    <property type="project" value="TreeGrafter"/>
</dbReference>
<dbReference type="PANTHER" id="PTHR11216">
    <property type="entry name" value="EH DOMAIN"/>
    <property type="match status" value="1"/>
</dbReference>
<dbReference type="Proteomes" id="UP000784294">
    <property type="component" value="Unassembled WGS sequence"/>
</dbReference>
<dbReference type="InterPro" id="IPR000261">
    <property type="entry name" value="EH_dom"/>
</dbReference>
<dbReference type="Pfam" id="PF12763">
    <property type="entry name" value="EH"/>
    <property type="match status" value="1"/>
</dbReference>
<organism evidence="2 3">
    <name type="scientific">Protopolystoma xenopodis</name>
    <dbReference type="NCBI Taxonomy" id="117903"/>
    <lineage>
        <taxon>Eukaryota</taxon>
        <taxon>Metazoa</taxon>
        <taxon>Spiralia</taxon>
        <taxon>Lophotrochozoa</taxon>
        <taxon>Platyhelminthes</taxon>
        <taxon>Monogenea</taxon>
        <taxon>Polyopisthocotylea</taxon>
        <taxon>Polystomatidea</taxon>
        <taxon>Polystomatidae</taxon>
        <taxon>Protopolystoma</taxon>
    </lineage>
</organism>
<dbReference type="Gene3D" id="1.10.238.10">
    <property type="entry name" value="EF-hand"/>
    <property type="match status" value="2"/>
</dbReference>